<proteinExistence type="predicted"/>
<evidence type="ECO:0000256" key="6">
    <source>
        <dbReference type="SAM" id="Phobius"/>
    </source>
</evidence>
<dbReference type="InterPro" id="IPR036259">
    <property type="entry name" value="MFS_trans_sf"/>
</dbReference>
<sequence>MNIRMMKYKNPWLWVSELSFAESLSFVALMTLSMILYKQLGLSNSEITFYTSWLYLPWVLKPLLRPFLPVIKDKRAYVSMMQLLIGSAFGGVAFFIPSKDWLQGTLFFFWLMAFATAIHSVFGAAYYEQEPAQRRRFRVKGIYTVFHHLAIIFGQGVLVMIAGNLQVIYRNSISYSWSLVFYGVAGLFIAFWLWIHYALPGSREQTKKHQTNIREQWSDFRQVSYEFLQRPQTWLGLLFALFYIMPQGLLVRMSPLFLLDSLRNGGLGLSPQEFGFVQGTVGIIGLALGGLLGGMAIRQSGLKAWLWPMVLAFTLPDVVYVYLSHAVPTSLMVINLCVFLEQLGYGFGLTAYMSCLSYYCQGEHKNLYHSLCMSMMALGMMISGLFSGMIQTELGYKMFFVIAVVSNMVTFIVVALVRVTGDYGRKSQQV</sequence>
<dbReference type="Pfam" id="PF07690">
    <property type="entry name" value="MFS_1"/>
    <property type="match status" value="1"/>
</dbReference>
<keyword evidence="5 6" id="KW-0472">Membrane</keyword>
<evidence type="ECO:0000256" key="3">
    <source>
        <dbReference type="ARBA" id="ARBA00022692"/>
    </source>
</evidence>
<evidence type="ECO:0000256" key="1">
    <source>
        <dbReference type="ARBA" id="ARBA00004141"/>
    </source>
</evidence>
<accession>A0AB33INB5</accession>
<keyword evidence="4 6" id="KW-1133">Transmembrane helix</keyword>
<feature type="transmembrane region" description="Helical" evidence="6">
    <location>
        <begin position="76"/>
        <end position="96"/>
    </location>
</feature>
<dbReference type="PANTHER" id="PTHR12778:SF10">
    <property type="entry name" value="MAJOR FACILITATOR SUPERFAMILY DOMAIN-CONTAINING PROTEIN 3"/>
    <property type="match status" value="1"/>
</dbReference>
<feature type="transmembrane region" description="Helical" evidence="6">
    <location>
        <begin position="274"/>
        <end position="297"/>
    </location>
</feature>
<dbReference type="EMBL" id="AP035785">
    <property type="protein sequence ID" value="BFO71103.1"/>
    <property type="molecule type" value="Genomic_DNA"/>
</dbReference>
<feature type="transmembrane region" description="Helical" evidence="6">
    <location>
        <begin position="47"/>
        <end position="64"/>
    </location>
</feature>
<evidence type="ECO:0000256" key="2">
    <source>
        <dbReference type="ARBA" id="ARBA00022448"/>
    </source>
</evidence>
<evidence type="ECO:0000256" key="4">
    <source>
        <dbReference type="ARBA" id="ARBA00022989"/>
    </source>
</evidence>
<dbReference type="GO" id="GO:0016020">
    <property type="term" value="C:membrane"/>
    <property type="evidence" value="ECO:0007669"/>
    <property type="project" value="UniProtKB-SubCell"/>
</dbReference>
<feature type="transmembrane region" description="Helical" evidence="6">
    <location>
        <begin position="234"/>
        <end position="254"/>
    </location>
</feature>
<keyword evidence="2" id="KW-0813">Transport</keyword>
<feature type="transmembrane region" description="Helical" evidence="6">
    <location>
        <begin position="398"/>
        <end position="417"/>
    </location>
</feature>
<dbReference type="AlphaFoldDB" id="A0AB33INB5"/>
<dbReference type="InterPro" id="IPR004752">
    <property type="entry name" value="AmpG_permease/AT-1"/>
</dbReference>
<protein>
    <submittedName>
        <fullName evidence="7">MFS transporter</fullName>
    </submittedName>
</protein>
<dbReference type="PANTHER" id="PTHR12778">
    <property type="entry name" value="SOLUTE CARRIER FAMILY 33 ACETYL-COA TRANSPORTER -RELATED"/>
    <property type="match status" value="1"/>
</dbReference>
<comment type="subcellular location">
    <subcellularLocation>
        <location evidence="1">Membrane</location>
        <topology evidence="1">Multi-pass membrane protein</topology>
    </subcellularLocation>
</comment>
<feature type="transmembrane region" description="Helical" evidence="6">
    <location>
        <begin position="108"/>
        <end position="127"/>
    </location>
</feature>
<evidence type="ECO:0000313" key="7">
    <source>
        <dbReference type="EMBL" id="BFO71103.1"/>
    </source>
</evidence>
<feature type="transmembrane region" description="Helical" evidence="6">
    <location>
        <begin position="304"/>
        <end position="323"/>
    </location>
</feature>
<reference evidence="7" key="1">
    <citation type="submission" date="2024-07" db="EMBL/GenBank/DDBJ databases">
        <title>Complete genome sequence of Prevotella sp. YM-2024 GTC17253.</title>
        <authorList>
            <person name="Hayashi M."/>
            <person name="Muto Y."/>
            <person name="Tanaka K."/>
            <person name="Niwa H."/>
        </authorList>
    </citation>
    <scope>NUCLEOTIDE SEQUENCE</scope>
    <source>
        <strain evidence="7">GTC17253</strain>
    </source>
</reference>
<keyword evidence="3 6" id="KW-0812">Transmembrane</keyword>
<feature type="transmembrane region" description="Helical" evidence="6">
    <location>
        <begin position="367"/>
        <end position="386"/>
    </location>
</feature>
<organism evidence="7">
    <name type="scientific">Prevotella sp. GTC17253</name>
    <dbReference type="NCBI Taxonomy" id="3236793"/>
    <lineage>
        <taxon>Bacteria</taxon>
        <taxon>Pseudomonadati</taxon>
        <taxon>Bacteroidota</taxon>
        <taxon>Bacteroidia</taxon>
        <taxon>Bacteroidales</taxon>
        <taxon>Prevotellaceae</taxon>
        <taxon>Prevotella</taxon>
    </lineage>
</organism>
<dbReference type="InterPro" id="IPR011701">
    <property type="entry name" value="MFS"/>
</dbReference>
<gene>
    <name evidence="7" type="ORF">GTC17253_10690</name>
</gene>
<dbReference type="GO" id="GO:0022857">
    <property type="term" value="F:transmembrane transporter activity"/>
    <property type="evidence" value="ECO:0007669"/>
    <property type="project" value="InterPro"/>
</dbReference>
<feature type="transmembrane region" description="Helical" evidence="6">
    <location>
        <begin position="148"/>
        <end position="169"/>
    </location>
</feature>
<dbReference type="Gene3D" id="1.20.1250.20">
    <property type="entry name" value="MFS general substrate transporter like domains"/>
    <property type="match status" value="2"/>
</dbReference>
<dbReference type="SUPFAM" id="SSF103473">
    <property type="entry name" value="MFS general substrate transporter"/>
    <property type="match status" value="1"/>
</dbReference>
<feature type="transmembrane region" description="Helical" evidence="6">
    <location>
        <begin position="343"/>
        <end position="360"/>
    </location>
</feature>
<feature type="transmembrane region" description="Helical" evidence="6">
    <location>
        <begin position="12"/>
        <end position="35"/>
    </location>
</feature>
<name>A0AB33INB5_9BACT</name>
<evidence type="ECO:0000256" key="5">
    <source>
        <dbReference type="ARBA" id="ARBA00023136"/>
    </source>
</evidence>
<feature type="transmembrane region" description="Helical" evidence="6">
    <location>
        <begin position="175"/>
        <end position="199"/>
    </location>
</feature>